<dbReference type="PANTHER" id="PTHR43156">
    <property type="entry name" value="STAGE II SPORULATION PROTEIN E-RELATED"/>
    <property type="match status" value="1"/>
</dbReference>
<feature type="transmembrane region" description="Helical" evidence="2">
    <location>
        <begin position="60"/>
        <end position="81"/>
    </location>
</feature>
<dbReference type="EMBL" id="FPAB01000004">
    <property type="protein sequence ID" value="SFS78074.1"/>
    <property type="molecule type" value="Genomic_DNA"/>
</dbReference>
<feature type="domain" description="PPM-type phosphatase" evidence="3">
    <location>
        <begin position="138"/>
        <end position="361"/>
    </location>
</feature>
<dbReference type="FunFam" id="3.60.40.10:FF:000058">
    <property type="entry name" value="Stage II sporulation protein E"/>
    <property type="match status" value="1"/>
</dbReference>
<keyword evidence="2" id="KW-1133">Transmembrane helix</keyword>
<protein>
    <submittedName>
        <fullName evidence="4">Serine phosphatase RsbU, regulator of sigma subunit</fullName>
    </submittedName>
</protein>
<keyword evidence="2" id="KW-0472">Membrane</keyword>
<dbReference type="STRING" id="1176198.SAMN05444716_10415"/>
<keyword evidence="5" id="KW-1185">Reference proteome</keyword>
<evidence type="ECO:0000256" key="1">
    <source>
        <dbReference type="ARBA" id="ARBA00022801"/>
    </source>
</evidence>
<evidence type="ECO:0000256" key="2">
    <source>
        <dbReference type="SAM" id="Phobius"/>
    </source>
</evidence>
<dbReference type="Gene3D" id="3.60.40.10">
    <property type="entry name" value="PPM-type phosphatase domain"/>
    <property type="match status" value="1"/>
</dbReference>
<reference evidence="5" key="1">
    <citation type="submission" date="2016-10" db="EMBL/GenBank/DDBJ databases">
        <authorList>
            <person name="Varghese N."/>
            <person name="Submissions S."/>
        </authorList>
    </citation>
    <scope>NUCLEOTIDE SEQUENCE [LARGE SCALE GENOMIC DNA]</scope>
    <source>
        <strain evidence="5">CGMCC 4.7047</strain>
    </source>
</reference>
<sequence>MYPTPRQPARGLRYVRLVPAALIFTGLALSVVTPPHLTFTPLFVAPPVLAAPVMTLRGTVYTGLAALLASALLVFTGRTVLTGQEIITFLTVLTATGLALLINRIVAQRDQWVASARGVAEIVQRAVVPKPPNRAGSLLVAARYRAAQRDTLIGGDLYAVRDTPYGVRLLVGDVRGKGLGATEMVSVILGTFREAAEYEEELGTLCTRLQAAVEREKRTRGAIDPQEEFATAVVVEVPRAPPHELRLINLGHPPPLLLPGDAPARYLEVSDPQLPLGLMELSGWTGCPQTFPFPPGAQLLLYTDGVSEARDGRGVFFDPALALDEEEFGNPQELLDRLVSDVLRYTGGRLNDDMALLAVSRATAGNPGATNR</sequence>
<dbReference type="PANTHER" id="PTHR43156:SF2">
    <property type="entry name" value="STAGE II SPORULATION PROTEIN E"/>
    <property type="match status" value="1"/>
</dbReference>
<evidence type="ECO:0000259" key="3">
    <source>
        <dbReference type="SMART" id="SM00331"/>
    </source>
</evidence>
<dbReference type="Pfam" id="PF07228">
    <property type="entry name" value="SpoIIE"/>
    <property type="match status" value="1"/>
</dbReference>
<feature type="transmembrane region" description="Helical" evidence="2">
    <location>
        <begin position="86"/>
        <end position="106"/>
    </location>
</feature>
<evidence type="ECO:0000313" key="4">
    <source>
        <dbReference type="EMBL" id="SFS78074.1"/>
    </source>
</evidence>
<dbReference type="InterPro" id="IPR036457">
    <property type="entry name" value="PPM-type-like_dom_sf"/>
</dbReference>
<dbReference type="Proteomes" id="UP000198873">
    <property type="component" value="Unassembled WGS sequence"/>
</dbReference>
<dbReference type="SUPFAM" id="SSF81606">
    <property type="entry name" value="PP2C-like"/>
    <property type="match status" value="1"/>
</dbReference>
<dbReference type="SMART" id="SM00331">
    <property type="entry name" value="PP2C_SIG"/>
    <property type="match status" value="1"/>
</dbReference>
<organism evidence="4 5">
    <name type="scientific">Streptomyces harbinensis</name>
    <dbReference type="NCBI Taxonomy" id="1176198"/>
    <lineage>
        <taxon>Bacteria</taxon>
        <taxon>Bacillati</taxon>
        <taxon>Actinomycetota</taxon>
        <taxon>Actinomycetes</taxon>
        <taxon>Kitasatosporales</taxon>
        <taxon>Streptomycetaceae</taxon>
        <taxon>Streptomyces</taxon>
    </lineage>
</organism>
<proteinExistence type="predicted"/>
<gene>
    <name evidence="4" type="ORF">SAMN05444716_10415</name>
</gene>
<dbReference type="InterPro" id="IPR052016">
    <property type="entry name" value="Bact_Sigma-Reg"/>
</dbReference>
<dbReference type="InterPro" id="IPR001932">
    <property type="entry name" value="PPM-type_phosphatase-like_dom"/>
</dbReference>
<accession>A0A1I6SMH8</accession>
<name>A0A1I6SMH8_9ACTN</name>
<evidence type="ECO:0000313" key="5">
    <source>
        <dbReference type="Proteomes" id="UP000198873"/>
    </source>
</evidence>
<dbReference type="AlphaFoldDB" id="A0A1I6SMH8"/>
<keyword evidence="2" id="KW-0812">Transmembrane</keyword>
<dbReference type="RefSeq" id="WP_093842984.1">
    <property type="nucleotide sequence ID" value="NZ_FPAB01000004.1"/>
</dbReference>
<keyword evidence="1" id="KW-0378">Hydrolase</keyword>
<dbReference type="GO" id="GO:0016791">
    <property type="term" value="F:phosphatase activity"/>
    <property type="evidence" value="ECO:0007669"/>
    <property type="project" value="TreeGrafter"/>
</dbReference>